<evidence type="ECO:0000313" key="2">
    <source>
        <dbReference type="EMBL" id="MEQ2279019.1"/>
    </source>
</evidence>
<reference evidence="2 3" key="1">
    <citation type="submission" date="2021-06" db="EMBL/GenBank/DDBJ databases">
        <authorList>
            <person name="Palmer J.M."/>
        </authorList>
    </citation>
    <scope>NUCLEOTIDE SEQUENCE [LARGE SCALE GENOMIC DNA]</scope>
    <source>
        <strain evidence="2 3">AS_MEX2019</strain>
        <tissue evidence="2">Muscle</tissue>
    </source>
</reference>
<feature type="region of interest" description="Disordered" evidence="1">
    <location>
        <begin position="38"/>
        <end position="61"/>
    </location>
</feature>
<feature type="non-terminal residue" evidence="2">
    <location>
        <position position="61"/>
    </location>
</feature>
<comment type="caution">
    <text evidence="2">The sequence shown here is derived from an EMBL/GenBank/DDBJ whole genome shotgun (WGS) entry which is preliminary data.</text>
</comment>
<dbReference type="Proteomes" id="UP001469553">
    <property type="component" value="Unassembled WGS sequence"/>
</dbReference>
<organism evidence="2 3">
    <name type="scientific">Ameca splendens</name>
    <dbReference type="NCBI Taxonomy" id="208324"/>
    <lineage>
        <taxon>Eukaryota</taxon>
        <taxon>Metazoa</taxon>
        <taxon>Chordata</taxon>
        <taxon>Craniata</taxon>
        <taxon>Vertebrata</taxon>
        <taxon>Euteleostomi</taxon>
        <taxon>Actinopterygii</taxon>
        <taxon>Neopterygii</taxon>
        <taxon>Teleostei</taxon>
        <taxon>Neoteleostei</taxon>
        <taxon>Acanthomorphata</taxon>
        <taxon>Ovalentaria</taxon>
        <taxon>Atherinomorphae</taxon>
        <taxon>Cyprinodontiformes</taxon>
        <taxon>Goodeidae</taxon>
        <taxon>Ameca</taxon>
    </lineage>
</organism>
<accession>A0ABV0XC42</accession>
<feature type="non-terminal residue" evidence="2">
    <location>
        <position position="1"/>
    </location>
</feature>
<evidence type="ECO:0000313" key="3">
    <source>
        <dbReference type="Proteomes" id="UP001469553"/>
    </source>
</evidence>
<feature type="compositionally biased region" description="Basic and acidic residues" evidence="1">
    <location>
        <begin position="49"/>
        <end position="61"/>
    </location>
</feature>
<proteinExistence type="predicted"/>
<evidence type="ECO:0000256" key="1">
    <source>
        <dbReference type="SAM" id="MobiDB-lite"/>
    </source>
</evidence>
<keyword evidence="3" id="KW-1185">Reference proteome</keyword>
<dbReference type="EMBL" id="JAHRIP010000230">
    <property type="protein sequence ID" value="MEQ2279019.1"/>
    <property type="molecule type" value="Genomic_DNA"/>
</dbReference>
<protein>
    <submittedName>
        <fullName evidence="2">Uncharacterized protein</fullName>
    </submittedName>
</protein>
<name>A0ABV0XC42_9TELE</name>
<gene>
    <name evidence="2" type="ORF">AMECASPLE_005156</name>
</gene>
<sequence length="61" mass="7215">HISLSLLHPRSLPLLRAAYSKTALAKIMKTRWRGTKVKELGRMCKMGKKNREPMQDREHWE</sequence>